<name>A0ABU6J2U6_9BURK</name>
<reference evidence="3 4" key="1">
    <citation type="submission" date="2023-10" db="EMBL/GenBank/DDBJ databases">
        <title>Noviherbaspirillum sp. CPCC 100848 genome assembly.</title>
        <authorList>
            <person name="Li X.Y."/>
            <person name="Fang X.M."/>
        </authorList>
    </citation>
    <scope>NUCLEOTIDE SEQUENCE [LARGE SCALE GENOMIC DNA]</scope>
    <source>
        <strain evidence="3 4">CPCC 100848</strain>
    </source>
</reference>
<proteinExistence type="predicted"/>
<keyword evidence="4" id="KW-1185">Reference proteome</keyword>
<evidence type="ECO:0000313" key="4">
    <source>
        <dbReference type="Proteomes" id="UP001352263"/>
    </source>
</evidence>
<dbReference type="SUPFAM" id="SSF63829">
    <property type="entry name" value="Calcium-dependent phosphotriesterase"/>
    <property type="match status" value="1"/>
</dbReference>
<dbReference type="RefSeq" id="WP_326504465.1">
    <property type="nucleotide sequence ID" value="NZ_JAWIIV010000001.1"/>
</dbReference>
<dbReference type="Pfam" id="PF25021">
    <property type="entry name" value="TEN_NHL"/>
    <property type="match status" value="1"/>
</dbReference>
<dbReference type="InterPro" id="IPR056822">
    <property type="entry name" value="TEN_NHL"/>
</dbReference>
<dbReference type="Pfam" id="PF01436">
    <property type="entry name" value="NHL"/>
    <property type="match status" value="1"/>
</dbReference>
<dbReference type="InterPro" id="IPR011042">
    <property type="entry name" value="6-blade_b-propeller_TolB-like"/>
</dbReference>
<dbReference type="PANTHER" id="PTHR13833:SF71">
    <property type="entry name" value="NHL DOMAIN-CONTAINING PROTEIN"/>
    <property type="match status" value="1"/>
</dbReference>
<dbReference type="PANTHER" id="PTHR13833">
    <property type="match status" value="1"/>
</dbReference>
<evidence type="ECO:0000256" key="1">
    <source>
        <dbReference type="ARBA" id="ARBA00022737"/>
    </source>
</evidence>
<sequence length="398" mass="40619">MKVRSGANFKLSDLDGRKGIVRGIGALSIFLTIAACGGGDGTSSTSGTAQKSVVELIAGSTETESNYSIPSGPGIGAMDGVGAAARFRKPTALAQGPSGNLYVADKGNFTIRKISATGVVSTLAGKPRVIGPFPSGITDGIGSEALFNGPMSIAVDAAENVYVADRLISNGDVERQGDYAIRKITPSGQVSTLAVVQVSGPLQSRCNDVGLAAGPDNSIYIAEGYFIKKISPSGAVSNFVGTANPIAGTPTLYACSIAFDATGNLYSIAYGYTSLLQKISPDGRVDTIAGNFMPYGSEPLNLDGMGDKARFSSSTGIAVDTDGTIYITTDSVLGDGIRKIRQDGSVSTVMGGQPFKGSQALTLGSEAPRIPGPQGIVRIGPRKFAVTTGNAVVSVENP</sequence>
<dbReference type="Proteomes" id="UP001352263">
    <property type="component" value="Unassembled WGS sequence"/>
</dbReference>
<comment type="caution">
    <text evidence="3">The sequence shown here is derived from an EMBL/GenBank/DDBJ whole genome shotgun (WGS) entry which is preliminary data.</text>
</comment>
<dbReference type="InterPro" id="IPR001258">
    <property type="entry name" value="NHL_repeat"/>
</dbReference>
<feature type="domain" description="Teneurin NHL" evidence="2">
    <location>
        <begin position="209"/>
        <end position="362"/>
    </location>
</feature>
<dbReference type="EMBL" id="JAWIIV010000001">
    <property type="protein sequence ID" value="MEC4717715.1"/>
    <property type="molecule type" value="Genomic_DNA"/>
</dbReference>
<gene>
    <name evidence="3" type="ORF">RY831_00990</name>
</gene>
<dbReference type="Gene3D" id="2.120.10.30">
    <property type="entry name" value="TolB, C-terminal domain"/>
    <property type="match status" value="2"/>
</dbReference>
<accession>A0ABU6J2U6</accession>
<evidence type="ECO:0000313" key="3">
    <source>
        <dbReference type="EMBL" id="MEC4717715.1"/>
    </source>
</evidence>
<protein>
    <recommendedName>
        <fullName evidence="2">Teneurin NHL domain-containing protein</fullName>
    </recommendedName>
</protein>
<organism evidence="3 4">
    <name type="scientific">Noviherbaspirillum album</name>
    <dbReference type="NCBI Taxonomy" id="3080276"/>
    <lineage>
        <taxon>Bacteria</taxon>
        <taxon>Pseudomonadati</taxon>
        <taxon>Pseudomonadota</taxon>
        <taxon>Betaproteobacteria</taxon>
        <taxon>Burkholderiales</taxon>
        <taxon>Oxalobacteraceae</taxon>
        <taxon>Noviherbaspirillum</taxon>
    </lineage>
</organism>
<evidence type="ECO:0000259" key="2">
    <source>
        <dbReference type="Pfam" id="PF25021"/>
    </source>
</evidence>
<keyword evidence="1" id="KW-0677">Repeat</keyword>